<sequence>MHQKYWIRLLKADEKILVLKLINIESDDDFCYDLHQFVLLNRFIKRLQYRTRESLFSRNNAFINFSKPLNS</sequence>
<dbReference type="Proteomes" id="UP000276133">
    <property type="component" value="Unassembled WGS sequence"/>
</dbReference>
<reference evidence="1 2" key="1">
    <citation type="journal article" date="2018" name="Sci. Rep.">
        <title>Genomic signatures of local adaptation to the degree of environmental predictability in rotifers.</title>
        <authorList>
            <person name="Franch-Gras L."/>
            <person name="Hahn C."/>
            <person name="Garcia-Roger E.M."/>
            <person name="Carmona M.J."/>
            <person name="Serra M."/>
            <person name="Gomez A."/>
        </authorList>
    </citation>
    <scope>NUCLEOTIDE SEQUENCE [LARGE SCALE GENOMIC DNA]</scope>
    <source>
        <strain evidence="1">HYR1</strain>
    </source>
</reference>
<comment type="caution">
    <text evidence="1">The sequence shown here is derived from an EMBL/GenBank/DDBJ whole genome shotgun (WGS) entry which is preliminary data.</text>
</comment>
<gene>
    <name evidence="1" type="ORF">BpHYR1_013662</name>
</gene>
<name>A0A3M7SXA4_BRAPC</name>
<accession>A0A3M7SXA4</accession>
<evidence type="ECO:0000313" key="2">
    <source>
        <dbReference type="Proteomes" id="UP000276133"/>
    </source>
</evidence>
<evidence type="ECO:0000313" key="1">
    <source>
        <dbReference type="EMBL" id="RNA40444.1"/>
    </source>
</evidence>
<keyword evidence="2" id="KW-1185">Reference proteome</keyword>
<dbReference type="EMBL" id="REGN01000642">
    <property type="protein sequence ID" value="RNA40444.1"/>
    <property type="molecule type" value="Genomic_DNA"/>
</dbReference>
<proteinExistence type="predicted"/>
<organism evidence="1 2">
    <name type="scientific">Brachionus plicatilis</name>
    <name type="common">Marine rotifer</name>
    <name type="synonym">Brachionus muelleri</name>
    <dbReference type="NCBI Taxonomy" id="10195"/>
    <lineage>
        <taxon>Eukaryota</taxon>
        <taxon>Metazoa</taxon>
        <taxon>Spiralia</taxon>
        <taxon>Gnathifera</taxon>
        <taxon>Rotifera</taxon>
        <taxon>Eurotatoria</taxon>
        <taxon>Monogononta</taxon>
        <taxon>Pseudotrocha</taxon>
        <taxon>Ploima</taxon>
        <taxon>Brachionidae</taxon>
        <taxon>Brachionus</taxon>
    </lineage>
</organism>
<dbReference type="AlphaFoldDB" id="A0A3M7SXA4"/>
<protein>
    <submittedName>
        <fullName evidence="1">Uncharacterized protein</fullName>
    </submittedName>
</protein>